<dbReference type="SUPFAM" id="SSF53474">
    <property type="entry name" value="alpha/beta-Hydrolases"/>
    <property type="match status" value="1"/>
</dbReference>
<dbReference type="RefSeq" id="WP_251221765.1">
    <property type="nucleotide sequence ID" value="NZ_JAMBOL010000001.1"/>
</dbReference>
<dbReference type="InterPro" id="IPR050583">
    <property type="entry name" value="Mycobacterial_A85_antigen"/>
</dbReference>
<dbReference type="Pfam" id="PF00756">
    <property type="entry name" value="Esterase"/>
    <property type="match status" value="1"/>
</dbReference>
<dbReference type="AlphaFoldDB" id="A0A9X2DMC7"/>
<organism evidence="1 2">
    <name type="scientific">Halalkalibacter oceani</name>
    <dbReference type="NCBI Taxonomy" id="1653776"/>
    <lineage>
        <taxon>Bacteria</taxon>
        <taxon>Bacillati</taxon>
        <taxon>Bacillota</taxon>
        <taxon>Bacilli</taxon>
        <taxon>Bacillales</taxon>
        <taxon>Bacillaceae</taxon>
        <taxon>Halalkalibacter</taxon>
    </lineage>
</organism>
<accession>A0A9X2DMC7</accession>
<dbReference type="EMBL" id="JAMBOL010000001">
    <property type="protein sequence ID" value="MCM3712923.1"/>
    <property type="molecule type" value="Genomic_DNA"/>
</dbReference>
<dbReference type="Proteomes" id="UP001139179">
    <property type="component" value="Unassembled WGS sequence"/>
</dbReference>
<proteinExistence type="predicted"/>
<keyword evidence="2" id="KW-1185">Reference proteome</keyword>
<evidence type="ECO:0000313" key="2">
    <source>
        <dbReference type="Proteomes" id="UP001139179"/>
    </source>
</evidence>
<reference evidence="1" key="1">
    <citation type="submission" date="2022-05" db="EMBL/GenBank/DDBJ databases">
        <title>Comparative Genomics of Spacecraft Associated Microbes.</title>
        <authorList>
            <person name="Tran M.T."/>
            <person name="Wright A."/>
            <person name="Seuylemezian A."/>
            <person name="Eisen J."/>
            <person name="Coil D."/>
        </authorList>
    </citation>
    <scope>NUCLEOTIDE SEQUENCE</scope>
    <source>
        <strain evidence="1">214.1.1</strain>
    </source>
</reference>
<sequence>MTRRNLKGTVHDHVIKSRELQEDIPLLVYTPPEFTPLNTYDVLICQDGNDYFQLGRIPRQVESLIEEADIRETIVVGIPYPSVDERRRRYHPQGEKTDAYIRFLAHELLPFLDQHYPTHQLASARTLAGDSLAATVSLMTALLYPSLFGQVMMHSPYVDERVLAAVENYNKPTELAIYHVIGLEETAVKTTDGQTLDFLEPNRRLHQALQEKRFSYFYEEFDGDHTWKYWQKDLPRGLMTLLPY</sequence>
<evidence type="ECO:0000313" key="1">
    <source>
        <dbReference type="EMBL" id="MCM3712923.1"/>
    </source>
</evidence>
<protein>
    <submittedName>
        <fullName evidence="1">Esterase family protein</fullName>
    </submittedName>
</protein>
<dbReference type="PANTHER" id="PTHR48098">
    <property type="entry name" value="ENTEROCHELIN ESTERASE-RELATED"/>
    <property type="match status" value="1"/>
</dbReference>
<dbReference type="PANTHER" id="PTHR48098:SF3">
    <property type="entry name" value="IRON(III) ENTEROBACTIN ESTERASE"/>
    <property type="match status" value="1"/>
</dbReference>
<gene>
    <name evidence="1" type="ORF">M3202_02435</name>
</gene>
<dbReference type="InterPro" id="IPR000801">
    <property type="entry name" value="Esterase-like"/>
</dbReference>
<dbReference type="Gene3D" id="3.40.50.1820">
    <property type="entry name" value="alpha/beta hydrolase"/>
    <property type="match status" value="1"/>
</dbReference>
<comment type="caution">
    <text evidence="1">The sequence shown here is derived from an EMBL/GenBank/DDBJ whole genome shotgun (WGS) entry which is preliminary data.</text>
</comment>
<name>A0A9X2DMC7_9BACI</name>
<dbReference type="InterPro" id="IPR029058">
    <property type="entry name" value="AB_hydrolase_fold"/>
</dbReference>